<dbReference type="SUPFAM" id="SSF69318">
    <property type="entry name" value="Integrin alpha N-terminal domain"/>
    <property type="match status" value="1"/>
</dbReference>
<reference evidence="1" key="1">
    <citation type="submission" date="2018-05" db="EMBL/GenBank/DDBJ databases">
        <authorList>
            <person name="Lanie J.A."/>
            <person name="Ng W.-L."/>
            <person name="Kazmierczak K.M."/>
            <person name="Andrzejewski T.M."/>
            <person name="Davidsen T.M."/>
            <person name="Wayne K.J."/>
            <person name="Tettelin H."/>
            <person name="Glass J.I."/>
            <person name="Rusch D."/>
            <person name="Podicherti R."/>
            <person name="Tsui H.-C.T."/>
            <person name="Winkler M.E."/>
        </authorList>
    </citation>
    <scope>NUCLEOTIDE SEQUENCE</scope>
</reference>
<proteinExistence type="predicted"/>
<organism evidence="1">
    <name type="scientific">marine metagenome</name>
    <dbReference type="NCBI Taxonomy" id="408172"/>
    <lineage>
        <taxon>unclassified sequences</taxon>
        <taxon>metagenomes</taxon>
        <taxon>ecological metagenomes</taxon>
    </lineage>
</organism>
<accession>A0A382H8E7</accession>
<name>A0A382H8E7_9ZZZZ</name>
<sequence length="475" mass="52675">VIRYYELDDDGYQKMGWELEAPDGLLGNFVNVKLGDLDGDGVPELITVSNLAELDRDELLQPIAFYYYWDGERFSEDAGSVLNLSGGRNFVRAHNFVLMDYDGDLDQELAVSLGSPLREIVILDLNDAGEWYVLQSVKPSGMSSGVGAIFVTAVDWNHDGYDEIITFSPEGNILRAQPFYNTGAELLMGENQDTPIPGLDGLIPNAISTTDWDKDGLIDVLLPFYNGDIFALALTDDFLSVEKLIIEGGPLSSMRVADFNQDAYDDLLLVSGDLNLLTLAHGSIDGLIESEEYFALEEKGVRGAQVFSALPIIVRGIYTGSVIAAGWDGSETVIFITELGHGPEPKRPEVAQIDPQEEDVLDVFPHIPKEEVSLPQIPRPLITMGQPLPGGVLPRHVLTVNQSFAYTLPEEGENTFYSFRWLQPPPKGMFFHYDSRSIRWIPDETQLGAYKLAYHVENKLGEEVMPMTTKEDSML</sequence>
<evidence type="ECO:0008006" key="2">
    <source>
        <dbReference type="Google" id="ProtNLM"/>
    </source>
</evidence>
<dbReference type="InterPro" id="IPR028994">
    <property type="entry name" value="Integrin_alpha_N"/>
</dbReference>
<dbReference type="Gene3D" id="2.130.10.130">
    <property type="entry name" value="Integrin alpha, N-terminal"/>
    <property type="match status" value="1"/>
</dbReference>
<evidence type="ECO:0000313" key="1">
    <source>
        <dbReference type="EMBL" id="SVB83578.1"/>
    </source>
</evidence>
<feature type="non-terminal residue" evidence="1">
    <location>
        <position position="475"/>
    </location>
</feature>
<gene>
    <name evidence="1" type="ORF">METZ01_LOCUS236432</name>
</gene>
<dbReference type="EMBL" id="UINC01059784">
    <property type="protein sequence ID" value="SVB83578.1"/>
    <property type="molecule type" value="Genomic_DNA"/>
</dbReference>
<feature type="non-terminal residue" evidence="1">
    <location>
        <position position="1"/>
    </location>
</feature>
<protein>
    <recommendedName>
        <fullName evidence="2">VCBS repeat-containing protein</fullName>
    </recommendedName>
</protein>
<dbReference type="AlphaFoldDB" id="A0A382H8E7"/>